<evidence type="ECO:0000313" key="5">
    <source>
        <dbReference type="Proteomes" id="UP000634919"/>
    </source>
</evidence>
<gene>
    <name evidence="4" type="ORF">H9646_15045</name>
</gene>
<dbReference type="Proteomes" id="UP000634919">
    <property type="component" value="Unassembled WGS sequence"/>
</dbReference>
<dbReference type="InterPro" id="IPR035919">
    <property type="entry name" value="EAL_sf"/>
</dbReference>
<feature type="transmembrane region" description="Helical" evidence="1">
    <location>
        <begin position="7"/>
        <end position="28"/>
    </location>
</feature>
<sequence length="653" mass="70806">MSLLKQLLLSVSVAVVGILLGTLAFSIGGARSYLSEQLQNQSENAASSLALSLSQPAAQDPVTRELLMAALFDTGQFSAIRLLGPDEKTLFEREKKTLDVAGRAPEWFARLLPLPKPVAERSISDGWRQVGTLSVAVDNRFAMDDLWSSSSKMTALIVVAGAVWACFVGMLLRWFRRVLHDEVEAQVQSIGTSQSQDAKVGASRVAELASVSHAIEDARVRVTQASNAQTQRIESLELETNSDPVTQLPNRKYFVNELQKALQTSVDAQGHVLIMRQRDLQAMNSSHSREQVDAWLSSVWQQVRKLLADNAQVPAQLARLNGSDFAVLLPGNLGPEGMHMVQKLRHLLQSQSMALNDTQWSRGAFALTAYTAADSVTDVLSRLDQGVMQAESAGHGDVEYAEQAPYPGAVIAGEGRWQQLLGKALQAPRQLQIAVQAFTSASLIGTDVRHEASLELHEDDGRVLGGPLFLPAVVRLGMSGDYDLQAVSLGLQWLAQHAGQVLIVRVSVPSLEQDDFVPRMQALLHSPQIQMLGTAVEQLVLELDAHALEVMPARVAEFCAATAQVHVGVGLRRLDQAPKALLQLPSLPLRYVKLGGFFAEQSLHNTGVRHLMEAMISTAQAQAAQVYITDAVAPEAASWLRIKGASLPAPPAF</sequence>
<dbReference type="Pfam" id="PF00563">
    <property type="entry name" value="EAL"/>
    <property type="match status" value="1"/>
</dbReference>
<dbReference type="EMBL" id="JACSQK010000007">
    <property type="protein sequence ID" value="MBD7961787.1"/>
    <property type="molecule type" value="Genomic_DNA"/>
</dbReference>
<accession>A0ABR8SEA0</accession>
<dbReference type="PROSITE" id="PS50883">
    <property type="entry name" value="EAL"/>
    <property type="match status" value="1"/>
</dbReference>
<dbReference type="Pfam" id="PF00990">
    <property type="entry name" value="GGDEF"/>
    <property type="match status" value="1"/>
</dbReference>
<dbReference type="RefSeq" id="WP_191724198.1">
    <property type="nucleotide sequence ID" value="NZ_JACSQK010000007.1"/>
</dbReference>
<dbReference type="SMART" id="SM00267">
    <property type="entry name" value="GGDEF"/>
    <property type="match status" value="1"/>
</dbReference>
<keyword evidence="5" id="KW-1185">Reference proteome</keyword>
<evidence type="ECO:0000313" key="4">
    <source>
        <dbReference type="EMBL" id="MBD7961787.1"/>
    </source>
</evidence>
<evidence type="ECO:0000259" key="2">
    <source>
        <dbReference type="PROSITE" id="PS50883"/>
    </source>
</evidence>
<reference evidence="4 5" key="1">
    <citation type="submission" date="2020-08" db="EMBL/GenBank/DDBJ databases">
        <title>A Genomic Blueprint of the Chicken Gut Microbiome.</title>
        <authorList>
            <person name="Gilroy R."/>
            <person name="Ravi A."/>
            <person name="Getino M."/>
            <person name="Pursley I."/>
            <person name="Horton D.L."/>
            <person name="Alikhan N.-F."/>
            <person name="Baker D."/>
            <person name="Gharbi K."/>
            <person name="Hall N."/>
            <person name="Watson M."/>
            <person name="Adriaenssens E.M."/>
            <person name="Foster-Nyarko E."/>
            <person name="Jarju S."/>
            <person name="Secka A."/>
            <person name="Antonio M."/>
            <person name="Oren A."/>
            <person name="Chaudhuri R."/>
            <person name="La Ragione R.M."/>
            <person name="Hildebrand F."/>
            <person name="Pallen M.J."/>
        </authorList>
    </citation>
    <scope>NUCLEOTIDE SEQUENCE [LARGE SCALE GENOMIC DNA]</scope>
    <source>
        <strain evidence="4 5">Sa2CVA6</strain>
    </source>
</reference>
<dbReference type="PROSITE" id="PS50887">
    <property type="entry name" value="GGDEF"/>
    <property type="match status" value="1"/>
</dbReference>
<dbReference type="SUPFAM" id="SSF141868">
    <property type="entry name" value="EAL domain-like"/>
    <property type="match status" value="1"/>
</dbReference>
<dbReference type="InterPro" id="IPR000160">
    <property type="entry name" value="GGDEF_dom"/>
</dbReference>
<keyword evidence="1" id="KW-0812">Transmembrane</keyword>
<feature type="domain" description="EAL" evidence="2">
    <location>
        <begin position="414"/>
        <end position="653"/>
    </location>
</feature>
<comment type="caution">
    <text evidence="4">The sequence shown here is derived from an EMBL/GenBank/DDBJ whole genome shotgun (WGS) entry which is preliminary data.</text>
</comment>
<dbReference type="Gene3D" id="3.30.70.270">
    <property type="match status" value="1"/>
</dbReference>
<keyword evidence="1" id="KW-1133">Transmembrane helix</keyword>
<dbReference type="InterPro" id="IPR001633">
    <property type="entry name" value="EAL_dom"/>
</dbReference>
<feature type="domain" description="GGDEF" evidence="3">
    <location>
        <begin position="268"/>
        <end position="403"/>
    </location>
</feature>
<proteinExistence type="predicted"/>
<dbReference type="PANTHER" id="PTHR33121:SF23">
    <property type="entry name" value="CYCLIC DI-GMP PHOSPHODIESTERASE PDEB"/>
    <property type="match status" value="1"/>
</dbReference>
<dbReference type="InterPro" id="IPR050706">
    <property type="entry name" value="Cyclic-di-GMP_PDE-like"/>
</dbReference>
<protein>
    <submittedName>
        <fullName evidence="4">Diguanylate cyclase</fullName>
    </submittedName>
</protein>
<dbReference type="SUPFAM" id="SSF55073">
    <property type="entry name" value="Nucleotide cyclase"/>
    <property type="match status" value="1"/>
</dbReference>
<name>A0ABR8SEA0_9BURK</name>
<dbReference type="Gene3D" id="3.20.20.450">
    <property type="entry name" value="EAL domain"/>
    <property type="match status" value="1"/>
</dbReference>
<dbReference type="InterPro" id="IPR029787">
    <property type="entry name" value="Nucleotide_cyclase"/>
</dbReference>
<dbReference type="Gene3D" id="3.30.110.200">
    <property type="match status" value="1"/>
</dbReference>
<dbReference type="InterPro" id="IPR032244">
    <property type="entry name" value="LapD_MoxY_N"/>
</dbReference>
<feature type="transmembrane region" description="Helical" evidence="1">
    <location>
        <begin position="153"/>
        <end position="172"/>
    </location>
</feature>
<dbReference type="Pfam" id="PF16448">
    <property type="entry name" value="LapD_MoxY_N"/>
    <property type="match status" value="1"/>
</dbReference>
<keyword evidence="1" id="KW-0472">Membrane</keyword>
<evidence type="ECO:0000259" key="3">
    <source>
        <dbReference type="PROSITE" id="PS50887"/>
    </source>
</evidence>
<evidence type="ECO:0000256" key="1">
    <source>
        <dbReference type="SAM" id="Phobius"/>
    </source>
</evidence>
<dbReference type="PANTHER" id="PTHR33121">
    <property type="entry name" value="CYCLIC DI-GMP PHOSPHODIESTERASE PDEF"/>
    <property type="match status" value="1"/>
</dbReference>
<organism evidence="4 5">
    <name type="scientific">Comamonas avium</name>
    <dbReference type="NCBI Taxonomy" id="2762231"/>
    <lineage>
        <taxon>Bacteria</taxon>
        <taxon>Pseudomonadati</taxon>
        <taxon>Pseudomonadota</taxon>
        <taxon>Betaproteobacteria</taxon>
        <taxon>Burkholderiales</taxon>
        <taxon>Comamonadaceae</taxon>
        <taxon>Comamonas</taxon>
    </lineage>
</organism>
<dbReference type="InterPro" id="IPR042461">
    <property type="entry name" value="LapD_MoxY_peri_C"/>
</dbReference>
<dbReference type="Gene3D" id="6.20.270.20">
    <property type="entry name" value="LapD/MoxY periplasmic domain"/>
    <property type="match status" value="1"/>
</dbReference>
<dbReference type="SMART" id="SM00052">
    <property type="entry name" value="EAL"/>
    <property type="match status" value="1"/>
</dbReference>
<dbReference type="InterPro" id="IPR043128">
    <property type="entry name" value="Rev_trsase/Diguanyl_cyclase"/>
</dbReference>